<keyword evidence="2" id="KW-1185">Reference proteome</keyword>
<protein>
    <submittedName>
        <fullName evidence="1">Uncharacterized protein</fullName>
    </submittedName>
</protein>
<gene>
    <name evidence="1" type="ORF">BDN72DRAFT_284610</name>
</gene>
<evidence type="ECO:0000313" key="2">
    <source>
        <dbReference type="Proteomes" id="UP000308600"/>
    </source>
</evidence>
<accession>A0ACD3AE01</accession>
<proteinExistence type="predicted"/>
<sequence>MRPYSLNFAVRDRHFSLSRPTAATSPTSCYSQKGNFAHFRLSPSNRNVAFAHPIHTVAIVLFIKITLFAVIGVYIRTTIDDTLYFRLCAWPLPCPSTQASRPWWIFGLLLGCFGGYDHASSRWIPVLVAGPSPPFGCVLETKSNGSHATHCPTFPSSPSLLIYKSCLPSSLAPSQQPILPHLFPPSLSFWWSRNPLVLVLVIQLELGHSPPLYHLLSFFYTLFERRYAVQVLRFPRYLLHRFGSYCFANSRSDCICCTRCSS</sequence>
<dbReference type="Proteomes" id="UP000308600">
    <property type="component" value="Unassembled WGS sequence"/>
</dbReference>
<dbReference type="EMBL" id="ML208488">
    <property type="protein sequence ID" value="TFK64118.1"/>
    <property type="molecule type" value="Genomic_DNA"/>
</dbReference>
<organism evidence="1 2">
    <name type="scientific">Pluteus cervinus</name>
    <dbReference type="NCBI Taxonomy" id="181527"/>
    <lineage>
        <taxon>Eukaryota</taxon>
        <taxon>Fungi</taxon>
        <taxon>Dikarya</taxon>
        <taxon>Basidiomycota</taxon>
        <taxon>Agaricomycotina</taxon>
        <taxon>Agaricomycetes</taxon>
        <taxon>Agaricomycetidae</taxon>
        <taxon>Agaricales</taxon>
        <taxon>Pluteineae</taxon>
        <taxon>Pluteaceae</taxon>
        <taxon>Pluteus</taxon>
    </lineage>
</organism>
<name>A0ACD3AE01_9AGAR</name>
<reference evidence="1 2" key="1">
    <citation type="journal article" date="2019" name="Nat. Ecol. Evol.">
        <title>Megaphylogeny resolves global patterns of mushroom evolution.</title>
        <authorList>
            <person name="Varga T."/>
            <person name="Krizsan K."/>
            <person name="Foldi C."/>
            <person name="Dima B."/>
            <person name="Sanchez-Garcia M."/>
            <person name="Sanchez-Ramirez S."/>
            <person name="Szollosi G.J."/>
            <person name="Szarkandi J.G."/>
            <person name="Papp V."/>
            <person name="Albert L."/>
            <person name="Andreopoulos W."/>
            <person name="Angelini C."/>
            <person name="Antonin V."/>
            <person name="Barry K.W."/>
            <person name="Bougher N.L."/>
            <person name="Buchanan P."/>
            <person name="Buyck B."/>
            <person name="Bense V."/>
            <person name="Catcheside P."/>
            <person name="Chovatia M."/>
            <person name="Cooper J."/>
            <person name="Damon W."/>
            <person name="Desjardin D."/>
            <person name="Finy P."/>
            <person name="Geml J."/>
            <person name="Haridas S."/>
            <person name="Hughes K."/>
            <person name="Justo A."/>
            <person name="Karasinski D."/>
            <person name="Kautmanova I."/>
            <person name="Kiss B."/>
            <person name="Kocsube S."/>
            <person name="Kotiranta H."/>
            <person name="LaButti K.M."/>
            <person name="Lechner B.E."/>
            <person name="Liimatainen K."/>
            <person name="Lipzen A."/>
            <person name="Lukacs Z."/>
            <person name="Mihaltcheva S."/>
            <person name="Morgado L.N."/>
            <person name="Niskanen T."/>
            <person name="Noordeloos M.E."/>
            <person name="Ohm R.A."/>
            <person name="Ortiz-Santana B."/>
            <person name="Ovrebo C."/>
            <person name="Racz N."/>
            <person name="Riley R."/>
            <person name="Savchenko A."/>
            <person name="Shiryaev A."/>
            <person name="Soop K."/>
            <person name="Spirin V."/>
            <person name="Szebenyi C."/>
            <person name="Tomsovsky M."/>
            <person name="Tulloss R.E."/>
            <person name="Uehling J."/>
            <person name="Grigoriev I.V."/>
            <person name="Vagvolgyi C."/>
            <person name="Papp T."/>
            <person name="Martin F.M."/>
            <person name="Miettinen O."/>
            <person name="Hibbett D.S."/>
            <person name="Nagy L.G."/>
        </authorList>
    </citation>
    <scope>NUCLEOTIDE SEQUENCE [LARGE SCALE GENOMIC DNA]</scope>
    <source>
        <strain evidence="1 2">NL-1719</strain>
    </source>
</reference>
<evidence type="ECO:0000313" key="1">
    <source>
        <dbReference type="EMBL" id="TFK64118.1"/>
    </source>
</evidence>